<feature type="compositionally biased region" description="Polar residues" evidence="1">
    <location>
        <begin position="143"/>
        <end position="158"/>
    </location>
</feature>
<feature type="compositionally biased region" description="Low complexity" evidence="1">
    <location>
        <begin position="13"/>
        <end position="37"/>
    </location>
</feature>
<sequence length="204" mass="22777">MLGLGDYGEYIGQNKAKQNSQSNNNQNSQKNQQNSANPIKFSQPPTITRQSSNSSIGSLQNYTNQTPIQPDSQNKNDITGLWRDLSTDEYSIIDDDSDALPDSLFSSPSDINNSLLLKPQQKIQEPAQSSIPEVDGYPEKPPKSSSYHFFGTLSSDTSMEPIEDKKQADSITIPAEEDNNQNEDAKEEQNDENQLKKPKTIRKH</sequence>
<organism evidence="2 3">
    <name type="scientific">Trichomonas vaginalis (strain ATCC PRA-98 / G3)</name>
    <dbReference type="NCBI Taxonomy" id="412133"/>
    <lineage>
        <taxon>Eukaryota</taxon>
        <taxon>Metamonada</taxon>
        <taxon>Parabasalia</taxon>
        <taxon>Trichomonadida</taxon>
        <taxon>Trichomonadidae</taxon>
        <taxon>Trichomonas</taxon>
    </lineage>
</organism>
<feature type="region of interest" description="Disordered" evidence="1">
    <location>
        <begin position="1"/>
        <end position="80"/>
    </location>
</feature>
<feature type="compositionally biased region" description="Polar residues" evidence="1">
    <location>
        <begin position="104"/>
        <end position="131"/>
    </location>
</feature>
<gene>
    <name evidence="2" type="ORF">TVAG_129760</name>
</gene>
<evidence type="ECO:0000313" key="3">
    <source>
        <dbReference type="Proteomes" id="UP000001542"/>
    </source>
</evidence>
<dbReference type="EMBL" id="DS113203">
    <property type="protein sequence ID" value="EAY19868.1"/>
    <property type="molecule type" value="Genomic_DNA"/>
</dbReference>
<protein>
    <submittedName>
        <fullName evidence="2">Uncharacterized protein</fullName>
    </submittedName>
</protein>
<evidence type="ECO:0000256" key="1">
    <source>
        <dbReference type="SAM" id="MobiDB-lite"/>
    </source>
</evidence>
<dbReference type="InParanoid" id="A2DI72"/>
<accession>A2DI72</accession>
<name>A2DI72_TRIV3</name>
<dbReference type="VEuPathDB" id="TrichDB:TVAG_129760"/>
<feature type="compositionally biased region" description="Polar residues" evidence="1">
    <location>
        <begin position="43"/>
        <end position="77"/>
    </location>
</feature>
<reference evidence="2" key="2">
    <citation type="journal article" date="2007" name="Science">
        <title>Draft genome sequence of the sexually transmitted pathogen Trichomonas vaginalis.</title>
        <authorList>
            <person name="Carlton J.M."/>
            <person name="Hirt R.P."/>
            <person name="Silva J.C."/>
            <person name="Delcher A.L."/>
            <person name="Schatz M."/>
            <person name="Zhao Q."/>
            <person name="Wortman J.R."/>
            <person name="Bidwell S.L."/>
            <person name="Alsmark U.C.M."/>
            <person name="Besteiro S."/>
            <person name="Sicheritz-Ponten T."/>
            <person name="Noel C.J."/>
            <person name="Dacks J.B."/>
            <person name="Foster P.G."/>
            <person name="Simillion C."/>
            <person name="Van de Peer Y."/>
            <person name="Miranda-Saavedra D."/>
            <person name="Barton G.J."/>
            <person name="Westrop G.D."/>
            <person name="Mueller S."/>
            <person name="Dessi D."/>
            <person name="Fiori P.L."/>
            <person name="Ren Q."/>
            <person name="Paulsen I."/>
            <person name="Zhang H."/>
            <person name="Bastida-Corcuera F.D."/>
            <person name="Simoes-Barbosa A."/>
            <person name="Brown M.T."/>
            <person name="Hayes R.D."/>
            <person name="Mukherjee M."/>
            <person name="Okumura C.Y."/>
            <person name="Schneider R."/>
            <person name="Smith A.J."/>
            <person name="Vanacova S."/>
            <person name="Villalvazo M."/>
            <person name="Haas B.J."/>
            <person name="Pertea M."/>
            <person name="Feldblyum T.V."/>
            <person name="Utterback T.R."/>
            <person name="Shu C.L."/>
            <person name="Osoegawa K."/>
            <person name="de Jong P.J."/>
            <person name="Hrdy I."/>
            <person name="Horvathova L."/>
            <person name="Zubacova Z."/>
            <person name="Dolezal P."/>
            <person name="Malik S.B."/>
            <person name="Logsdon J.M. Jr."/>
            <person name="Henze K."/>
            <person name="Gupta A."/>
            <person name="Wang C.C."/>
            <person name="Dunne R.L."/>
            <person name="Upcroft J.A."/>
            <person name="Upcroft P."/>
            <person name="White O."/>
            <person name="Salzberg S.L."/>
            <person name="Tang P."/>
            <person name="Chiu C.-H."/>
            <person name="Lee Y.-S."/>
            <person name="Embley T.M."/>
            <person name="Coombs G.H."/>
            <person name="Mottram J.C."/>
            <person name="Tachezy J."/>
            <person name="Fraser-Liggett C.M."/>
            <person name="Johnson P.J."/>
        </authorList>
    </citation>
    <scope>NUCLEOTIDE SEQUENCE [LARGE SCALE GENOMIC DNA]</scope>
    <source>
        <strain evidence="2">G3</strain>
    </source>
</reference>
<dbReference type="AlphaFoldDB" id="A2DI72"/>
<proteinExistence type="predicted"/>
<feature type="region of interest" description="Disordered" evidence="1">
    <location>
        <begin position="94"/>
        <end position="204"/>
    </location>
</feature>
<dbReference type="VEuPathDB" id="TrichDB:TVAGG3_0712390"/>
<evidence type="ECO:0000313" key="2">
    <source>
        <dbReference type="EMBL" id="EAY19868.1"/>
    </source>
</evidence>
<keyword evidence="3" id="KW-1185">Reference proteome</keyword>
<dbReference type="Proteomes" id="UP000001542">
    <property type="component" value="Unassembled WGS sequence"/>
</dbReference>
<reference evidence="2" key="1">
    <citation type="submission" date="2006-10" db="EMBL/GenBank/DDBJ databases">
        <authorList>
            <person name="Amadeo P."/>
            <person name="Zhao Q."/>
            <person name="Wortman J."/>
            <person name="Fraser-Liggett C."/>
            <person name="Carlton J."/>
        </authorList>
    </citation>
    <scope>NUCLEOTIDE SEQUENCE</scope>
    <source>
        <strain evidence="2">G3</strain>
    </source>
</reference>